<proteinExistence type="predicted"/>
<dbReference type="Pfam" id="PF10764">
    <property type="entry name" value="Gin"/>
    <property type="match status" value="1"/>
</dbReference>
<dbReference type="RefSeq" id="WP_226541900.1">
    <property type="nucleotide sequence ID" value="NZ_CP129013.1"/>
</dbReference>
<organism evidence="1 2">
    <name type="scientific">Bacillus carboniphilus</name>
    <dbReference type="NCBI Taxonomy" id="86663"/>
    <lineage>
        <taxon>Bacteria</taxon>
        <taxon>Bacillati</taxon>
        <taxon>Bacillota</taxon>
        <taxon>Bacilli</taxon>
        <taxon>Bacillales</taxon>
        <taxon>Bacillaceae</taxon>
        <taxon>Bacillus</taxon>
    </lineage>
</organism>
<dbReference type="Proteomes" id="UP001197974">
    <property type="component" value="Chromosome"/>
</dbReference>
<sequence>MENQLLSNIETCNICNQPRNLGIHLNNLFICSGCEKAIVETDTDHPMYRFYIAQLKNMKIINHT</sequence>
<reference evidence="1 2" key="1">
    <citation type="submission" date="2023-06" db="EMBL/GenBank/DDBJ databases">
        <title>Five Gram-positive bacteria isolated from mangrove sediments in Shenzhen, Guangdong, China.</title>
        <authorList>
            <person name="Yu S."/>
            <person name="Zheng W."/>
            <person name="Huang Y."/>
        </authorList>
    </citation>
    <scope>NUCLEOTIDE SEQUENCE [LARGE SCALE GENOMIC DNA]</scope>
    <source>
        <strain evidence="1 2">SaN35-3</strain>
    </source>
</reference>
<evidence type="ECO:0000313" key="2">
    <source>
        <dbReference type="Proteomes" id="UP001197974"/>
    </source>
</evidence>
<dbReference type="InterPro" id="IPR019700">
    <property type="entry name" value="Sigma-G_inhibitor_Gin"/>
</dbReference>
<dbReference type="EMBL" id="CP129013">
    <property type="protein sequence ID" value="WLR41908.1"/>
    <property type="molecule type" value="Genomic_DNA"/>
</dbReference>
<gene>
    <name evidence="1" type="ORF">LC087_13905</name>
</gene>
<name>A0ABY9JTT2_9BACI</name>
<protein>
    <submittedName>
        <fullName evidence="1">Sigma factor G inhibitor Gin</fullName>
    </submittedName>
</protein>
<evidence type="ECO:0000313" key="1">
    <source>
        <dbReference type="EMBL" id="WLR41908.1"/>
    </source>
</evidence>
<accession>A0ABY9JTT2</accession>
<keyword evidence="2" id="KW-1185">Reference proteome</keyword>